<reference evidence="1 2" key="1">
    <citation type="submission" date="2024-10" db="EMBL/GenBank/DDBJ databases">
        <title>The Natural Products Discovery Center: Release of the First 8490 Sequenced Strains for Exploring Actinobacteria Biosynthetic Diversity.</title>
        <authorList>
            <person name="Kalkreuter E."/>
            <person name="Kautsar S.A."/>
            <person name="Yang D."/>
            <person name="Bader C.D."/>
            <person name="Teijaro C.N."/>
            <person name="Fluegel L."/>
            <person name="Davis C.M."/>
            <person name="Simpson J.R."/>
            <person name="Lauterbach L."/>
            <person name="Steele A.D."/>
            <person name="Gui C."/>
            <person name="Meng S."/>
            <person name="Li G."/>
            <person name="Viehrig K."/>
            <person name="Ye F."/>
            <person name="Su P."/>
            <person name="Kiefer A.F."/>
            <person name="Nichols A."/>
            <person name="Cepeda A.J."/>
            <person name="Yan W."/>
            <person name="Fan B."/>
            <person name="Jiang Y."/>
            <person name="Adhikari A."/>
            <person name="Zheng C.-J."/>
            <person name="Schuster L."/>
            <person name="Cowan T.M."/>
            <person name="Smanski M.J."/>
            <person name="Chevrette M.G."/>
            <person name="De Carvalho L.P.S."/>
            <person name="Shen B."/>
        </authorList>
    </citation>
    <scope>NUCLEOTIDE SEQUENCE [LARGE SCALE GENOMIC DNA]</scope>
    <source>
        <strain evidence="1 2">NPDC001390</strain>
    </source>
</reference>
<proteinExistence type="predicted"/>
<organism evidence="1 2">
    <name type="scientific">Streptomyces bluensis</name>
    <dbReference type="NCBI Taxonomy" id="33897"/>
    <lineage>
        <taxon>Bacteria</taxon>
        <taxon>Bacillati</taxon>
        <taxon>Actinomycetota</taxon>
        <taxon>Actinomycetes</taxon>
        <taxon>Kitasatosporales</taxon>
        <taxon>Streptomycetaceae</taxon>
        <taxon>Streptomyces</taxon>
    </lineage>
</organism>
<dbReference type="InterPro" id="IPR009097">
    <property type="entry name" value="Cyclic_Pdiesterase"/>
</dbReference>
<keyword evidence="2" id="KW-1185">Reference proteome</keyword>
<keyword evidence="1" id="KW-0436">Ligase</keyword>
<dbReference type="GO" id="GO:0016874">
    <property type="term" value="F:ligase activity"/>
    <property type="evidence" value="ECO:0007669"/>
    <property type="project" value="UniProtKB-KW"/>
</dbReference>
<dbReference type="SUPFAM" id="SSF55144">
    <property type="entry name" value="LigT-like"/>
    <property type="match status" value="1"/>
</dbReference>
<evidence type="ECO:0000313" key="2">
    <source>
        <dbReference type="Proteomes" id="UP001602058"/>
    </source>
</evidence>
<protein>
    <submittedName>
        <fullName evidence="1">2'-5' RNA ligase family protein</fullName>
    </submittedName>
</protein>
<dbReference type="Proteomes" id="UP001602058">
    <property type="component" value="Unassembled WGS sequence"/>
</dbReference>
<name>A0ABW6UT07_9ACTN</name>
<comment type="caution">
    <text evidence="1">The sequence shown here is derived from an EMBL/GenBank/DDBJ whole genome shotgun (WGS) entry which is preliminary data.</text>
</comment>
<dbReference type="EMBL" id="JBIAWJ010000026">
    <property type="protein sequence ID" value="MFF4526566.1"/>
    <property type="molecule type" value="Genomic_DNA"/>
</dbReference>
<gene>
    <name evidence="1" type="ORF">ACFY1D_34815</name>
</gene>
<sequence length="211" mass="23359">MTRWLGVALLPRADHLRAAVQLQRDIGGEVRLKPPLHPDGNLPHVTVFQGPFEDSLVPAEALELIGAAAVESGLHGEVSLSSTGVVYQPTGWLFLALERPPLLEALQEAALAALDRHLDRASFDGDKDVSRFTDAERASYERYGYRYTGEAYAPHVTLGRAEEETALELVHTARDRVSLPKEWVFDRLSFYVMGEHGAHAETLLERPLGRT</sequence>
<accession>A0ABW6UT07</accession>
<dbReference type="Pfam" id="PF13563">
    <property type="entry name" value="2_5_RNA_ligase2"/>
    <property type="match status" value="1"/>
</dbReference>
<dbReference type="RefSeq" id="WP_351076598.1">
    <property type="nucleotide sequence ID" value="NZ_JBEOZG010000002.1"/>
</dbReference>
<evidence type="ECO:0000313" key="1">
    <source>
        <dbReference type="EMBL" id="MFF4526566.1"/>
    </source>
</evidence>
<dbReference type="Gene3D" id="3.90.1140.10">
    <property type="entry name" value="Cyclic phosphodiesterase"/>
    <property type="match status" value="1"/>
</dbReference>